<accession>A0A3B1CLS6</accession>
<feature type="transmembrane region" description="Helical" evidence="1">
    <location>
        <begin position="32"/>
        <end position="51"/>
    </location>
</feature>
<protein>
    <submittedName>
        <fullName evidence="4">Uncharacterized protein</fullName>
    </submittedName>
</protein>
<dbReference type="AlphaFoldDB" id="A0A3B1CLS6"/>
<dbReference type="Pfam" id="PF23357">
    <property type="entry name" value="DUF7088"/>
    <property type="match status" value="1"/>
</dbReference>
<keyword evidence="1" id="KW-0812">Transmembrane</keyword>
<organism evidence="4">
    <name type="scientific">hydrothermal vent metagenome</name>
    <dbReference type="NCBI Taxonomy" id="652676"/>
    <lineage>
        <taxon>unclassified sequences</taxon>
        <taxon>metagenomes</taxon>
        <taxon>ecological metagenomes</taxon>
    </lineage>
</organism>
<dbReference type="InterPro" id="IPR019196">
    <property type="entry name" value="ABC_transp_unknown"/>
</dbReference>
<evidence type="ECO:0000313" key="4">
    <source>
        <dbReference type="EMBL" id="VAX17667.1"/>
    </source>
</evidence>
<keyword evidence="1" id="KW-1133">Transmembrane helix</keyword>
<name>A0A3B1CLS6_9ZZZZ</name>
<dbReference type="Gene3D" id="3.40.30.10">
    <property type="entry name" value="Glutaredoxin"/>
    <property type="match status" value="1"/>
</dbReference>
<evidence type="ECO:0000259" key="3">
    <source>
        <dbReference type="Pfam" id="PF23357"/>
    </source>
</evidence>
<dbReference type="InterPro" id="IPR055396">
    <property type="entry name" value="DUF7088"/>
</dbReference>
<dbReference type="EMBL" id="UOGC01000057">
    <property type="protein sequence ID" value="VAX17667.1"/>
    <property type="molecule type" value="Genomic_DNA"/>
</dbReference>
<feature type="transmembrane region" description="Helical" evidence="1">
    <location>
        <begin position="494"/>
        <end position="515"/>
    </location>
</feature>
<feature type="domain" description="DUF7088" evidence="3">
    <location>
        <begin position="101"/>
        <end position="177"/>
    </location>
</feature>
<gene>
    <name evidence="4" type="ORF">MNBD_NITROSPINAE01-1222</name>
</gene>
<evidence type="ECO:0000259" key="2">
    <source>
        <dbReference type="Pfam" id="PF09822"/>
    </source>
</evidence>
<keyword evidence="1" id="KW-0472">Membrane</keyword>
<dbReference type="SUPFAM" id="SSF52317">
    <property type="entry name" value="Class I glutamine amidotransferase-like"/>
    <property type="match status" value="1"/>
</dbReference>
<feature type="domain" description="ABC-type uncharacterised transport system" evidence="2">
    <location>
        <begin position="212"/>
        <end position="449"/>
    </location>
</feature>
<sequence length="522" mass="58354">MKTLPSVVLGVVGLILVAVGGSLYAIKDSLSLMAAGCLWVGLMLSLFVLYARFGDFRYLLGKKSARYGANMAIMVAVFFLITVFIAILGESHKKRVDFTKTGRFTLSPQTVKILKTLDQPVKAVAFYRSEAGTVHAKQRQMAKDLLDEYSSLSENFSYTFIDPDRDPAVALKYGVSEYRIILLTSGPKRVKIANEREEMFTNSLIRLLQEKQKTIYFVKGHGEKEITSTKKNGYIAVANALVGQNFLVNELYLAQAPKIPEDASVVVVPSPTRDFAPEELEKLDTYYKSGGAVMVAIDPGHPPAFKTWLESYGFKLQDDVIIDQESQVYGANYLTPVVHDYNKKHPLTQDFSMVTYFPISNSVYIDEDPKKGRYQLAFTGPNSWTEMDKEQLESGDAEYNEESEKRGPISVMAVTTITVKGAKTPDGFEQNKYGKFILIGDSDFANNTNFNLAGNGDLFMNTVSWLSEEANLIAVRARKRDITPVILTATQGRAIFWIPVVMIPSTILLVGIGIYSRRRWFR</sequence>
<feature type="transmembrane region" description="Helical" evidence="1">
    <location>
        <begin position="71"/>
        <end position="89"/>
    </location>
</feature>
<evidence type="ECO:0000256" key="1">
    <source>
        <dbReference type="SAM" id="Phobius"/>
    </source>
</evidence>
<dbReference type="InterPro" id="IPR029062">
    <property type="entry name" value="Class_I_gatase-like"/>
</dbReference>
<proteinExistence type="predicted"/>
<reference evidence="4" key="1">
    <citation type="submission" date="2018-06" db="EMBL/GenBank/DDBJ databases">
        <authorList>
            <person name="Zhirakovskaya E."/>
        </authorList>
    </citation>
    <scope>NUCLEOTIDE SEQUENCE</scope>
</reference>
<dbReference type="Pfam" id="PF09822">
    <property type="entry name" value="ABC_transp_aux"/>
    <property type="match status" value="1"/>
</dbReference>
<feature type="transmembrane region" description="Helical" evidence="1">
    <location>
        <begin position="7"/>
        <end position="26"/>
    </location>
</feature>